<dbReference type="PANTHER" id="PTHR34203:SF15">
    <property type="entry name" value="SLL1173 PROTEIN"/>
    <property type="match status" value="1"/>
</dbReference>
<dbReference type="Proteomes" id="UP000252182">
    <property type="component" value="Chromosome"/>
</dbReference>
<evidence type="ECO:0000259" key="2">
    <source>
        <dbReference type="Pfam" id="PF05050"/>
    </source>
</evidence>
<proteinExistence type="predicted"/>
<reference evidence="4" key="1">
    <citation type="submission" date="2018-07" db="EMBL/GenBank/DDBJ databases">
        <authorList>
            <person name="Kim H."/>
        </authorList>
    </citation>
    <scope>NUCLEOTIDE SEQUENCE [LARGE SCALE GENOMIC DNA]</scope>
    <source>
        <strain evidence="4">F02</strain>
    </source>
</reference>
<gene>
    <name evidence="3" type="ORF">DTO96_100942</name>
</gene>
<dbReference type="InterPro" id="IPR052514">
    <property type="entry name" value="SAM-dependent_MTase"/>
</dbReference>
<keyword evidence="1" id="KW-0175">Coiled coil</keyword>
<evidence type="ECO:0000313" key="3">
    <source>
        <dbReference type="EMBL" id="AXF85216.1"/>
    </source>
</evidence>
<sequence>MPFISYAQNFEDVMLWRALKHVKNGTYVDVGAQHPLIDSVSKAFYDHGWRGIHIEPVQQYADLLRLERPDETILQVALGEDNGTLEFEVINDTGLSTGVKKYAESHTHDHDFHSETVIVPLLTISSALQFLKNQPIHWLKIDVEGFEQQVLKGWNSQILRPWIMVIEATEPLSTEPKHQQWESILTEANYIFVYFDGLNRFYVAQEHANLIDAFSSPPNVFDAARLSGLMSAEWCRGLIEQHHLDIMEKDKHIKQLESEIVLNNTALQNYRTKISQLEEIFKTTINQQQNLETKVQDLNQISHNWYIQAIQANQKIQEIFESHSWQFTKPLRFLSRLTQSPKHSTKQLIQKTGTWLLSKPSTRTLGLKIYKALPNRTQNTIKNLIKGNAIDHNAEININPAKLMSINDLSPDAKVIYKKLISASTGK</sequence>
<organism evidence="3 4">
    <name type="scientific">Ephemeroptericola cinctiostellae</name>
    <dbReference type="NCBI Taxonomy" id="2268024"/>
    <lineage>
        <taxon>Bacteria</taxon>
        <taxon>Pseudomonadati</taxon>
        <taxon>Pseudomonadota</taxon>
        <taxon>Betaproteobacteria</taxon>
        <taxon>Burkholderiales</taxon>
        <taxon>Burkholderiaceae</taxon>
        <taxon>Ephemeroptericola</taxon>
    </lineage>
</organism>
<dbReference type="RefSeq" id="WP_114562436.1">
    <property type="nucleotide sequence ID" value="NZ_CP031124.1"/>
</dbReference>
<feature type="coiled-coil region" evidence="1">
    <location>
        <begin position="239"/>
        <end position="294"/>
    </location>
</feature>
<dbReference type="InterPro" id="IPR006342">
    <property type="entry name" value="FkbM_mtfrase"/>
</dbReference>
<dbReference type="SUPFAM" id="SSF53335">
    <property type="entry name" value="S-adenosyl-L-methionine-dependent methyltransferases"/>
    <property type="match status" value="1"/>
</dbReference>
<dbReference type="OrthoDB" id="9810122at2"/>
<dbReference type="EMBL" id="CP031124">
    <property type="protein sequence ID" value="AXF85216.1"/>
    <property type="molecule type" value="Genomic_DNA"/>
</dbReference>
<dbReference type="Gene3D" id="3.40.50.150">
    <property type="entry name" value="Vaccinia Virus protein VP39"/>
    <property type="match status" value="1"/>
</dbReference>
<dbReference type="KEGG" id="hyf:DTO96_100942"/>
<dbReference type="Pfam" id="PF05050">
    <property type="entry name" value="Methyltransf_21"/>
    <property type="match status" value="1"/>
</dbReference>
<name>A0A345DA28_9BURK</name>
<accession>A0A345DA28</accession>
<dbReference type="AlphaFoldDB" id="A0A345DA28"/>
<keyword evidence="4" id="KW-1185">Reference proteome</keyword>
<evidence type="ECO:0000256" key="1">
    <source>
        <dbReference type="SAM" id="Coils"/>
    </source>
</evidence>
<evidence type="ECO:0000313" key="4">
    <source>
        <dbReference type="Proteomes" id="UP000252182"/>
    </source>
</evidence>
<dbReference type="NCBIfam" id="TIGR01444">
    <property type="entry name" value="fkbM_fam"/>
    <property type="match status" value="1"/>
</dbReference>
<dbReference type="InterPro" id="IPR029063">
    <property type="entry name" value="SAM-dependent_MTases_sf"/>
</dbReference>
<dbReference type="PANTHER" id="PTHR34203">
    <property type="entry name" value="METHYLTRANSFERASE, FKBM FAMILY PROTEIN"/>
    <property type="match status" value="1"/>
</dbReference>
<feature type="domain" description="Methyltransferase FkbM" evidence="2">
    <location>
        <begin position="29"/>
        <end position="192"/>
    </location>
</feature>
<protein>
    <recommendedName>
        <fullName evidence="2">Methyltransferase FkbM domain-containing protein</fullName>
    </recommendedName>
</protein>